<dbReference type="AlphaFoldDB" id="A0AAT9HG79"/>
<evidence type="ECO:0000256" key="1">
    <source>
        <dbReference type="SAM" id="MobiDB-lite"/>
    </source>
</evidence>
<proteinExistence type="predicted"/>
<gene>
    <name evidence="2" type="ORF">SHKM778_26710</name>
</gene>
<accession>A0AAT9HG79</accession>
<evidence type="ECO:0000313" key="2">
    <source>
        <dbReference type="EMBL" id="BFO16283.1"/>
    </source>
</evidence>
<feature type="compositionally biased region" description="Low complexity" evidence="1">
    <location>
        <begin position="180"/>
        <end position="190"/>
    </location>
</feature>
<organism evidence="2">
    <name type="scientific">Streptomyces haneummycinicus</name>
    <dbReference type="NCBI Taxonomy" id="3074435"/>
    <lineage>
        <taxon>Bacteria</taxon>
        <taxon>Bacillati</taxon>
        <taxon>Actinomycetota</taxon>
        <taxon>Actinomycetes</taxon>
        <taxon>Kitasatosporales</taxon>
        <taxon>Streptomycetaceae</taxon>
        <taxon>Streptomyces</taxon>
    </lineage>
</organism>
<name>A0AAT9HG79_9ACTN</name>
<sequence length="229" mass="24342">MLLNTLLKRLWNEPTPLSPVADAWRVFKEAADRAPEPAERLLLAPTTGAWIAHTLRRAHGTATGPRLWVEAARMNTLAVVAALQAGTEASLRVPLEDGALHLPGLGLLRLADAAPGVSAGRASTRAGVLTLSGPGPDGTRRSLTRRPAPVPVTGAPSADDPHWLPSAPSPSAAPPYRWRTWTPTATSTTPCRPPGWTPTRRWPGSGCSTRPWRSSRTGRARGPVGWTPS</sequence>
<protein>
    <submittedName>
        <fullName evidence="2">Uncharacterized protein</fullName>
    </submittedName>
</protein>
<dbReference type="EMBL" id="AP035768">
    <property type="protein sequence ID" value="BFO16283.1"/>
    <property type="molecule type" value="Genomic_DNA"/>
</dbReference>
<feature type="compositionally biased region" description="Polar residues" evidence="1">
    <location>
        <begin position="206"/>
        <end position="217"/>
    </location>
</feature>
<reference evidence="2" key="2">
    <citation type="submission" date="2024-07" db="EMBL/GenBank/DDBJ databases">
        <title>Streptomyces haneummycinica sp. nov., a new antibiotic-producing actinobacterium isolated from marine sediment.</title>
        <authorList>
            <person name="Uemura M."/>
            <person name="Hamada M."/>
            <person name="Hirano S."/>
            <person name="Kobayashi K."/>
            <person name="Ohshiro T."/>
            <person name="Kobayashi T."/>
            <person name="Terahara T."/>
        </authorList>
    </citation>
    <scope>NUCLEOTIDE SEQUENCE</scope>
    <source>
        <strain evidence="2">KM77-8</strain>
    </source>
</reference>
<reference evidence="2" key="1">
    <citation type="submission" date="2024-06" db="EMBL/GenBank/DDBJ databases">
        <authorList>
            <consortium name="consrtm"/>
            <person name="Uemura M."/>
            <person name="Terahara T."/>
        </authorList>
    </citation>
    <scope>NUCLEOTIDE SEQUENCE</scope>
    <source>
        <strain evidence="2">KM77-8</strain>
    </source>
</reference>
<feature type="region of interest" description="Disordered" evidence="1">
    <location>
        <begin position="127"/>
        <end position="229"/>
    </location>
</feature>